<evidence type="ECO:0000313" key="3">
    <source>
        <dbReference type="EMBL" id="CAF0754947.1"/>
    </source>
</evidence>
<evidence type="ECO:0000313" key="9">
    <source>
        <dbReference type="EMBL" id="CAF3556022.1"/>
    </source>
</evidence>
<dbReference type="Proteomes" id="UP000663836">
    <property type="component" value="Unassembled WGS sequence"/>
</dbReference>
<keyword evidence="11" id="KW-1185">Reference proteome</keyword>
<evidence type="ECO:0000313" key="4">
    <source>
        <dbReference type="EMBL" id="CAF0763673.1"/>
    </source>
</evidence>
<organism evidence="2 11">
    <name type="scientific">Rotaria sordida</name>
    <dbReference type="NCBI Taxonomy" id="392033"/>
    <lineage>
        <taxon>Eukaryota</taxon>
        <taxon>Metazoa</taxon>
        <taxon>Spiralia</taxon>
        <taxon>Gnathifera</taxon>
        <taxon>Rotifera</taxon>
        <taxon>Eurotatoria</taxon>
        <taxon>Bdelloidea</taxon>
        <taxon>Philodinida</taxon>
        <taxon>Philodinidae</taxon>
        <taxon>Rotaria</taxon>
    </lineage>
</organism>
<dbReference type="Proteomes" id="UP000663823">
    <property type="component" value="Unassembled WGS sequence"/>
</dbReference>
<evidence type="ECO:0000313" key="10">
    <source>
        <dbReference type="EMBL" id="CAF3655351.1"/>
    </source>
</evidence>
<name>A0A813PFQ2_9BILA</name>
<dbReference type="EMBL" id="CAJNOL010000021">
    <property type="protein sequence ID" value="CAF0753496.1"/>
    <property type="molecule type" value="Genomic_DNA"/>
</dbReference>
<dbReference type="Proteomes" id="UP000663882">
    <property type="component" value="Unassembled WGS sequence"/>
</dbReference>
<protein>
    <submittedName>
        <fullName evidence="2">Uncharacterized protein</fullName>
    </submittedName>
</protein>
<evidence type="ECO:0000313" key="6">
    <source>
        <dbReference type="EMBL" id="CAF0830616.1"/>
    </source>
</evidence>
<dbReference type="EMBL" id="CAJNOO010000040">
    <property type="protein sequence ID" value="CAF0763673.1"/>
    <property type="molecule type" value="Genomic_DNA"/>
</dbReference>
<dbReference type="Proteomes" id="UP000663864">
    <property type="component" value="Unassembled WGS sequence"/>
</dbReference>
<dbReference type="EMBL" id="CAJNOL010000022">
    <property type="protein sequence ID" value="CAF0754947.1"/>
    <property type="molecule type" value="Genomic_DNA"/>
</dbReference>
<proteinExistence type="predicted"/>
<evidence type="ECO:0000256" key="1">
    <source>
        <dbReference type="SAM" id="MobiDB-lite"/>
    </source>
</evidence>
<gene>
    <name evidence="10" type="ORF">FNK824_LOCUS6228</name>
    <name evidence="9" type="ORF">JBS370_LOCUS1595</name>
    <name evidence="2" type="ORF">JXQ802_LOCUS1817</name>
    <name evidence="3" type="ORF">JXQ802_LOCUS1889</name>
    <name evidence="8" type="ORF">OTI717_LOCUS4514</name>
    <name evidence="5" type="ORF">PYM288_LOCUS4428</name>
    <name evidence="4" type="ORF">RFH988_LOCUS1974</name>
    <name evidence="6" type="ORF">SEV965_LOCUS2099</name>
    <name evidence="7" type="ORF">ZHD862_LOCUS6371</name>
</gene>
<dbReference type="AlphaFoldDB" id="A0A813PFQ2"/>
<dbReference type="EMBL" id="CAJOBD010000055">
    <property type="protein sequence ID" value="CAF3556022.1"/>
    <property type="molecule type" value="Genomic_DNA"/>
</dbReference>
<comment type="caution">
    <text evidence="2">The sequence shown here is derived from an EMBL/GenBank/DDBJ whole genome shotgun (WGS) entry which is preliminary data.</text>
</comment>
<dbReference type="EMBL" id="CAJNOT010000178">
    <property type="protein sequence ID" value="CAF0880714.1"/>
    <property type="molecule type" value="Genomic_DNA"/>
</dbReference>
<evidence type="ECO:0000313" key="7">
    <source>
        <dbReference type="EMBL" id="CAF0880714.1"/>
    </source>
</evidence>
<dbReference type="Proteomes" id="UP000663870">
    <property type="component" value="Unassembled WGS sequence"/>
</dbReference>
<sequence length="176" mass="19290">MCDSTGVHITRIYVNCTRKTPSPIRSSNTIPVCTSTPISNIDSTNSILQQQVGLLAKEVLALQQGSSEILIQNTESLQNEQYIFISKGTGQQIDFLTGEGITKITNSNTGTINKKKKRRQSNAVLPTISSRSSKSSDDGDYSVVTNNDMPLSNEKKKANFTSYDGIQVFTFTLDDD</sequence>
<feature type="region of interest" description="Disordered" evidence="1">
    <location>
        <begin position="112"/>
        <end position="149"/>
    </location>
</feature>
<evidence type="ECO:0000313" key="5">
    <source>
        <dbReference type="EMBL" id="CAF0797189.1"/>
    </source>
</evidence>
<evidence type="ECO:0000313" key="11">
    <source>
        <dbReference type="Proteomes" id="UP000663870"/>
    </source>
</evidence>
<dbReference type="Proteomes" id="UP000663889">
    <property type="component" value="Unassembled WGS sequence"/>
</dbReference>
<dbReference type="Proteomes" id="UP000663854">
    <property type="component" value="Unassembled WGS sequence"/>
</dbReference>
<evidence type="ECO:0000313" key="8">
    <source>
        <dbReference type="EMBL" id="CAF3555220.1"/>
    </source>
</evidence>
<accession>A0A813PFQ2</accession>
<dbReference type="EMBL" id="CAJNOU010000045">
    <property type="protein sequence ID" value="CAF0830616.1"/>
    <property type="molecule type" value="Genomic_DNA"/>
</dbReference>
<dbReference type="Proteomes" id="UP000663874">
    <property type="component" value="Unassembled WGS sequence"/>
</dbReference>
<dbReference type="EMBL" id="CAJOBE010000531">
    <property type="protein sequence ID" value="CAF3655351.1"/>
    <property type="molecule type" value="Genomic_DNA"/>
</dbReference>
<dbReference type="EMBL" id="CAJNOH010000040">
    <property type="protein sequence ID" value="CAF0797189.1"/>
    <property type="molecule type" value="Genomic_DNA"/>
</dbReference>
<dbReference type="EMBL" id="CAJOAX010000274">
    <property type="protein sequence ID" value="CAF3555220.1"/>
    <property type="molecule type" value="Genomic_DNA"/>
</dbReference>
<dbReference type="OrthoDB" id="10009771at2759"/>
<reference evidence="2" key="1">
    <citation type="submission" date="2021-02" db="EMBL/GenBank/DDBJ databases">
        <authorList>
            <person name="Nowell W R."/>
        </authorList>
    </citation>
    <scope>NUCLEOTIDE SEQUENCE</scope>
</reference>
<evidence type="ECO:0000313" key="2">
    <source>
        <dbReference type="EMBL" id="CAF0753496.1"/>
    </source>
</evidence>